<accession>A0A326RRU4</accession>
<organism evidence="1 2">
    <name type="scientific">Algoriphagus aquaeductus</name>
    <dbReference type="NCBI Taxonomy" id="475299"/>
    <lineage>
        <taxon>Bacteria</taxon>
        <taxon>Pseudomonadati</taxon>
        <taxon>Bacteroidota</taxon>
        <taxon>Cytophagia</taxon>
        <taxon>Cytophagales</taxon>
        <taxon>Cyclobacteriaceae</taxon>
        <taxon>Algoriphagus</taxon>
    </lineage>
</organism>
<protein>
    <submittedName>
        <fullName evidence="1">Uncharacterized protein DUF4221</fullName>
    </submittedName>
</protein>
<dbReference type="Proteomes" id="UP000248917">
    <property type="component" value="Unassembled WGS sequence"/>
</dbReference>
<evidence type="ECO:0000313" key="1">
    <source>
        <dbReference type="EMBL" id="PZV83571.1"/>
    </source>
</evidence>
<gene>
    <name evidence="1" type="ORF">CLV31_106188</name>
</gene>
<sequence length="296" mass="34838">MKIAFEVNGKDAIGKLSNYYWLNKDSIFLYSYGSAKFSIVDSEGFVKKGYFIDNGKNAVRPEIDSSRPLFRFGSKIGFNCWGSEKEYYNNSSFDENAFMFFDLKNEEKQYRISYPDVYKGAIWGVQFFQFYHEFNAIDDLLVLSFPIDNDLTIYDLRNNQIRRVSTEVGRKINVEPLSYKTGKIAPDIIDEVKHQMRQDYYSFIKFDPTNNIYVRVLNKKFNNDFIDSFSGLNSVFGEYSLVFLDKDFKIFDSIDLPNNQYFLTSLFFIDGKLYLEKIQNYDEDLLVFDVFDLYGL</sequence>
<dbReference type="EMBL" id="QKTX01000006">
    <property type="protein sequence ID" value="PZV83571.1"/>
    <property type="molecule type" value="Genomic_DNA"/>
</dbReference>
<proteinExistence type="predicted"/>
<name>A0A326RRU4_9BACT</name>
<evidence type="ECO:0000313" key="2">
    <source>
        <dbReference type="Proteomes" id="UP000248917"/>
    </source>
</evidence>
<comment type="caution">
    <text evidence="1">The sequence shown here is derived from an EMBL/GenBank/DDBJ whole genome shotgun (WGS) entry which is preliminary data.</text>
</comment>
<keyword evidence="2" id="KW-1185">Reference proteome</keyword>
<reference evidence="1 2" key="1">
    <citation type="submission" date="2018-06" db="EMBL/GenBank/DDBJ databases">
        <title>Genomic Encyclopedia of Archaeal and Bacterial Type Strains, Phase II (KMG-II): from individual species to whole genera.</title>
        <authorList>
            <person name="Goeker M."/>
        </authorList>
    </citation>
    <scope>NUCLEOTIDE SEQUENCE [LARGE SCALE GENOMIC DNA]</scope>
    <source>
        <strain evidence="1 2">T4</strain>
    </source>
</reference>
<dbReference type="AlphaFoldDB" id="A0A326RRU4"/>
<dbReference type="Pfam" id="PF13970">
    <property type="entry name" value="DUF4221"/>
    <property type="match status" value="1"/>
</dbReference>
<dbReference type="InterPro" id="IPR025316">
    <property type="entry name" value="DUF4221"/>
</dbReference>